<accession>A0A1F8GUE6</accession>
<proteinExistence type="predicted"/>
<dbReference type="STRING" id="1802701.A3A33_00045"/>
<protein>
    <submittedName>
        <fullName evidence="1">Uncharacterized protein</fullName>
    </submittedName>
</protein>
<organism evidence="1 2">
    <name type="scientific">Candidatus Yanofskybacteria bacterium RIFCSPLOWO2_01_FULL_49_25</name>
    <dbReference type="NCBI Taxonomy" id="1802701"/>
    <lineage>
        <taxon>Bacteria</taxon>
        <taxon>Candidatus Yanofskyibacteriota</taxon>
    </lineage>
</organism>
<gene>
    <name evidence="1" type="ORF">A3A33_00045</name>
</gene>
<comment type="caution">
    <text evidence="1">The sequence shown here is derived from an EMBL/GenBank/DDBJ whole genome shotgun (WGS) entry which is preliminary data.</text>
</comment>
<name>A0A1F8GUE6_9BACT</name>
<evidence type="ECO:0000313" key="1">
    <source>
        <dbReference type="EMBL" id="OGN29035.1"/>
    </source>
</evidence>
<reference evidence="1 2" key="1">
    <citation type="journal article" date="2016" name="Nat. Commun.">
        <title>Thousands of microbial genomes shed light on interconnected biogeochemical processes in an aquifer system.</title>
        <authorList>
            <person name="Anantharaman K."/>
            <person name="Brown C.T."/>
            <person name="Hug L.A."/>
            <person name="Sharon I."/>
            <person name="Castelle C.J."/>
            <person name="Probst A.J."/>
            <person name="Thomas B.C."/>
            <person name="Singh A."/>
            <person name="Wilkins M.J."/>
            <person name="Karaoz U."/>
            <person name="Brodie E.L."/>
            <person name="Williams K.H."/>
            <person name="Hubbard S.S."/>
            <person name="Banfield J.F."/>
        </authorList>
    </citation>
    <scope>NUCLEOTIDE SEQUENCE [LARGE SCALE GENOMIC DNA]</scope>
</reference>
<dbReference type="Proteomes" id="UP000179047">
    <property type="component" value="Unassembled WGS sequence"/>
</dbReference>
<sequence length="144" mass="15902">MRKVVGFFATVLVVVIAGGAIYTGFKERRVVGKVVGTRWECWSCSHIPNKSGIGYHGKDLDNTQNGTGRMAYCSAANNAQVITFTIMVDSPLGTKEAGYKWRWYGDSATRDFQLPMNFPPDGSEVRIKTTRFGTGAELLDLRSQ</sequence>
<dbReference type="AlphaFoldDB" id="A0A1F8GUE6"/>
<evidence type="ECO:0000313" key="2">
    <source>
        <dbReference type="Proteomes" id="UP000179047"/>
    </source>
</evidence>
<dbReference type="EMBL" id="MGKP01000010">
    <property type="protein sequence ID" value="OGN29035.1"/>
    <property type="molecule type" value="Genomic_DNA"/>
</dbReference>